<proteinExistence type="predicted"/>
<evidence type="ECO:0000313" key="1">
    <source>
        <dbReference type="EMBL" id="KAJ7527342.1"/>
    </source>
</evidence>
<protein>
    <submittedName>
        <fullName evidence="1">Uncharacterized protein</fullName>
    </submittedName>
</protein>
<sequence length="543" mass="61606">MEEDRVDAANRDFFGIILQKLCNSAIAILSAKEAMCAMIVGLLIVRFVIVRKKDDRPPGPWPWPIVGNLPSLVGGQLPHVSLFQLSKSFGDLMFLRLGCVPCVVISSAEMAKEVFTMNDQNASSRGQGMFVEIMTGYQSLSAAPYGPHWRHLRKICSAELFSQKRVAAYQIARTEEMHELLKAIFDASREKSVINLRESLTVMSRNNMTRMLLKKRYFVRNDEGSVQQGQRLDHLMSLIFEQAATFIISDFVPYLLFATKLSGYEKKLRKTRQDSFDVCAAMIGLEKHRQRKGCESRDYVPDFVDLLMSMPSEDRSDGLSDETITFVMLDMLIAGSETTAITIEWALAELLRAPDLLKQAQAELDSVISQDRPVQEADLEQLPYLQAIVKETFRLHPAVPLGLPREFIEPCQLAGYKFPAKTRLILNLWAIHRDPNAYDRPHEFDPNRFLQHPEINVLNYCHYQLMPFGAGRRICPGLTLAVLIVTSTLAHLLHSFDWYSEKSNQNPEDLNMSESSGLTTPRKNALLLTAKPRKSPSYFEMLL</sequence>
<evidence type="ECO:0000313" key="2">
    <source>
        <dbReference type="Proteomes" id="UP001162992"/>
    </source>
</evidence>
<dbReference type="EMBL" id="CM055107">
    <property type="protein sequence ID" value="KAJ7527342.1"/>
    <property type="molecule type" value="Genomic_DNA"/>
</dbReference>
<comment type="caution">
    <text evidence="1">The sequence shown here is derived from an EMBL/GenBank/DDBJ whole genome shotgun (WGS) entry which is preliminary data.</text>
</comment>
<keyword evidence="2" id="KW-1185">Reference proteome</keyword>
<dbReference type="Proteomes" id="UP001162992">
    <property type="component" value="Chromosome 16"/>
</dbReference>
<organism evidence="1 2">
    <name type="scientific">Diphasiastrum complanatum</name>
    <name type="common">Issler's clubmoss</name>
    <name type="synonym">Lycopodium complanatum</name>
    <dbReference type="NCBI Taxonomy" id="34168"/>
    <lineage>
        <taxon>Eukaryota</taxon>
        <taxon>Viridiplantae</taxon>
        <taxon>Streptophyta</taxon>
        <taxon>Embryophyta</taxon>
        <taxon>Tracheophyta</taxon>
        <taxon>Lycopodiopsida</taxon>
        <taxon>Lycopodiales</taxon>
        <taxon>Lycopodiaceae</taxon>
        <taxon>Lycopodioideae</taxon>
        <taxon>Diphasiastrum</taxon>
    </lineage>
</organism>
<name>A0ACC2BD41_DIPCM</name>
<accession>A0ACC2BD41</accession>
<gene>
    <name evidence="1" type="ORF">O6H91_16G049500</name>
</gene>
<reference evidence="2" key="1">
    <citation type="journal article" date="2024" name="Proc. Natl. Acad. Sci. U.S.A.">
        <title>Extraordinary preservation of gene collinearity over three hundred million years revealed in homosporous lycophytes.</title>
        <authorList>
            <person name="Li C."/>
            <person name="Wickell D."/>
            <person name="Kuo L.Y."/>
            <person name="Chen X."/>
            <person name="Nie B."/>
            <person name="Liao X."/>
            <person name="Peng D."/>
            <person name="Ji J."/>
            <person name="Jenkins J."/>
            <person name="Williams M."/>
            <person name="Shu S."/>
            <person name="Plott C."/>
            <person name="Barry K."/>
            <person name="Rajasekar S."/>
            <person name="Grimwood J."/>
            <person name="Han X."/>
            <person name="Sun S."/>
            <person name="Hou Z."/>
            <person name="He W."/>
            <person name="Dai G."/>
            <person name="Sun C."/>
            <person name="Schmutz J."/>
            <person name="Leebens-Mack J.H."/>
            <person name="Li F.W."/>
            <person name="Wang L."/>
        </authorList>
    </citation>
    <scope>NUCLEOTIDE SEQUENCE [LARGE SCALE GENOMIC DNA]</scope>
    <source>
        <strain evidence="2">cv. PW_Plant_1</strain>
    </source>
</reference>